<feature type="region of interest" description="Disordered" evidence="1">
    <location>
        <begin position="270"/>
        <end position="298"/>
    </location>
</feature>
<reference evidence="2" key="1">
    <citation type="journal article" date="2015" name="Nature">
        <title>Complex archaea that bridge the gap between prokaryotes and eukaryotes.</title>
        <authorList>
            <person name="Spang A."/>
            <person name="Saw J.H."/>
            <person name="Jorgensen S.L."/>
            <person name="Zaremba-Niedzwiedzka K."/>
            <person name="Martijn J."/>
            <person name="Lind A.E."/>
            <person name="van Eijk R."/>
            <person name="Schleper C."/>
            <person name="Guy L."/>
            <person name="Ettema T.J."/>
        </authorList>
    </citation>
    <scope>NUCLEOTIDE SEQUENCE</scope>
</reference>
<protein>
    <submittedName>
        <fullName evidence="2">Uncharacterized protein</fullName>
    </submittedName>
</protein>
<accession>A0A0F9WG43</accession>
<gene>
    <name evidence="2" type="ORF">LCGC14_0018940</name>
</gene>
<dbReference type="EMBL" id="LAZR01000003">
    <property type="protein sequence ID" value="KKO11413.1"/>
    <property type="molecule type" value="Genomic_DNA"/>
</dbReference>
<dbReference type="InterPro" id="IPR036969">
    <property type="entry name" value="Citrate_synthase_sf"/>
</dbReference>
<sequence>MSREPLLPRKTAISYKTEEKTVLRGYDLSELAEQGYSFCDALFVLFQDRIPTDSEEKMLKYEMGAFMEHSMSPSAVGAIGVITGRPNLPCAVAASIMTFGGVHGPGAAHGYMMNQYIERAEAEGKSLDEMAKILVDEHLDNKVPVMGMGQPQHTDSDPRAEPIHCKQEELEIGGVYLEFQRALEKHFHARRKAEGRSYVGVNVVGAGNTALCDIGFSPNAAWCLGSVCRGFSCAAHALYSMKKGRAWGASRREPMVQMIDLSMIKYVGPPDRRVPKQDERQEYARKQKEEGEYKQWLI</sequence>
<dbReference type="GO" id="GO:0046912">
    <property type="term" value="F:acyltransferase activity, acyl groups converted into alkyl on transfer"/>
    <property type="evidence" value="ECO:0007669"/>
    <property type="project" value="InterPro"/>
</dbReference>
<dbReference type="AlphaFoldDB" id="A0A0F9WG43"/>
<organism evidence="2">
    <name type="scientific">marine sediment metagenome</name>
    <dbReference type="NCBI Taxonomy" id="412755"/>
    <lineage>
        <taxon>unclassified sequences</taxon>
        <taxon>metagenomes</taxon>
        <taxon>ecological metagenomes</taxon>
    </lineage>
</organism>
<dbReference type="InterPro" id="IPR002020">
    <property type="entry name" value="Citrate_synthase"/>
</dbReference>
<name>A0A0F9WG43_9ZZZZ</name>
<dbReference type="Pfam" id="PF00285">
    <property type="entry name" value="Citrate_synt"/>
    <property type="match status" value="1"/>
</dbReference>
<dbReference type="SUPFAM" id="SSF48256">
    <property type="entry name" value="Citrate synthase"/>
    <property type="match status" value="1"/>
</dbReference>
<proteinExistence type="predicted"/>
<evidence type="ECO:0000313" key="2">
    <source>
        <dbReference type="EMBL" id="KKO11413.1"/>
    </source>
</evidence>
<evidence type="ECO:0000256" key="1">
    <source>
        <dbReference type="SAM" id="MobiDB-lite"/>
    </source>
</evidence>
<comment type="caution">
    <text evidence="2">The sequence shown here is derived from an EMBL/GenBank/DDBJ whole genome shotgun (WGS) entry which is preliminary data.</text>
</comment>